<evidence type="ECO:0000256" key="5">
    <source>
        <dbReference type="SAM" id="MobiDB-lite"/>
    </source>
</evidence>
<dbReference type="Gene3D" id="3.30.2350.10">
    <property type="entry name" value="Pseudouridine synthase"/>
    <property type="match status" value="1"/>
</dbReference>
<dbReference type="GO" id="GO:0016853">
    <property type="term" value="F:isomerase activity"/>
    <property type="evidence" value="ECO:0007669"/>
    <property type="project" value="UniProtKB-KW"/>
</dbReference>
<evidence type="ECO:0000259" key="6">
    <source>
        <dbReference type="Pfam" id="PF00849"/>
    </source>
</evidence>
<dbReference type="InterPro" id="IPR050188">
    <property type="entry name" value="RluA_PseudoU_synthase"/>
</dbReference>
<feature type="region of interest" description="Disordered" evidence="5">
    <location>
        <begin position="199"/>
        <end position="223"/>
    </location>
</feature>
<evidence type="ECO:0000256" key="3">
    <source>
        <dbReference type="ARBA" id="ARBA00031870"/>
    </source>
</evidence>
<organism evidence="7 8">
    <name type="scientific">Geochorda subterranea</name>
    <dbReference type="NCBI Taxonomy" id="3109564"/>
    <lineage>
        <taxon>Bacteria</taxon>
        <taxon>Bacillati</taxon>
        <taxon>Bacillota</taxon>
        <taxon>Limnochordia</taxon>
        <taxon>Limnochordales</taxon>
        <taxon>Geochordaceae</taxon>
        <taxon>Geochorda</taxon>
    </lineage>
</organism>
<dbReference type="InterPro" id="IPR020103">
    <property type="entry name" value="PsdUridine_synth_cat_dom_sf"/>
</dbReference>
<keyword evidence="8" id="KW-1185">Reference proteome</keyword>
<reference evidence="8" key="1">
    <citation type="submission" date="2023-12" db="EMBL/GenBank/DDBJ databases">
        <title>Novel isolates from deep terrestrial aquifers shed light on the physiology and ecology of the class Limnochordia.</title>
        <authorList>
            <person name="Karnachuk O.V."/>
            <person name="Lukina A.P."/>
            <person name="Avakyan M.R."/>
            <person name="Kadnikov V."/>
            <person name="Begmatov S."/>
            <person name="Beletsky A.V."/>
            <person name="Mardanov A.V."/>
            <person name="Ravin N.V."/>
        </authorList>
    </citation>
    <scope>NUCLEOTIDE SEQUENCE [LARGE SCALE GENOMIC DNA]</scope>
    <source>
        <strain evidence="8">LN</strain>
    </source>
</reference>
<comment type="similarity">
    <text evidence="2">Belongs to the pseudouridine synthase RluA family.</text>
</comment>
<feature type="domain" description="Pseudouridine synthase RsuA/RluA-like" evidence="6">
    <location>
        <begin position="101"/>
        <end position="262"/>
    </location>
</feature>
<gene>
    <name evidence="7" type="ORF">VLY81_11020</name>
</gene>
<dbReference type="PANTHER" id="PTHR21600:SF87">
    <property type="entry name" value="RNA PSEUDOURIDYLATE SYNTHASE DOMAIN-CONTAINING PROTEIN 1"/>
    <property type="match status" value="1"/>
</dbReference>
<dbReference type="EMBL" id="CP141614">
    <property type="protein sequence ID" value="WRP13951.1"/>
    <property type="molecule type" value="Genomic_DNA"/>
</dbReference>
<evidence type="ECO:0000256" key="1">
    <source>
        <dbReference type="ARBA" id="ARBA00000073"/>
    </source>
</evidence>
<proteinExistence type="inferred from homology"/>
<dbReference type="RefSeq" id="WP_324668223.1">
    <property type="nucleotide sequence ID" value="NZ_CP141614.1"/>
</dbReference>
<dbReference type="InterPro" id="IPR006224">
    <property type="entry name" value="PsdUridine_synth_RluA-like_CS"/>
</dbReference>
<evidence type="ECO:0000313" key="8">
    <source>
        <dbReference type="Proteomes" id="UP001333102"/>
    </source>
</evidence>
<dbReference type="Proteomes" id="UP001333102">
    <property type="component" value="Chromosome"/>
</dbReference>
<keyword evidence="7" id="KW-0413">Isomerase</keyword>
<sequence>MITWQALDGGARTALVPFLSCTVQPDEAGRSVRDVVLRRWHLSRTLFRRVKALGGLWVDGQPVRGHRVVQTGERIELALPPHPPAAAEPVAVPIVYEDPWLVVVDKPAGMVVHPSRGHPGGTLVNGLVHHRLQRGEPPWVHPVHRLDRGTSGLLLVAKNPYVHERLAPHRLAGRQRLGRSYVALALGHLAAPSGVVSVPIDEPPPAPRQPAGPVPRRPDPSGRTAVTRYRVARRTWLEGQPVSLVVLRLASGRTHQIRVHLAFLGHPLVGDTLYGPPEAALQRPWPALHARKLWLVHPMGDRRLLFKAPVPFWPPV</sequence>
<feature type="compositionally biased region" description="Pro residues" evidence="5">
    <location>
        <begin position="201"/>
        <end position="215"/>
    </location>
</feature>
<evidence type="ECO:0000313" key="7">
    <source>
        <dbReference type="EMBL" id="WRP13951.1"/>
    </source>
</evidence>
<dbReference type="InterPro" id="IPR006145">
    <property type="entry name" value="PsdUridine_synth_RsuA/RluA"/>
</dbReference>
<accession>A0ABZ1BNE0</accession>
<dbReference type="CDD" id="cd02869">
    <property type="entry name" value="PseudoU_synth_RluA_like"/>
    <property type="match status" value="1"/>
</dbReference>
<comment type="catalytic activity">
    <reaction evidence="1">
        <text>a uridine in RNA = a pseudouridine in RNA</text>
        <dbReference type="Rhea" id="RHEA:48348"/>
        <dbReference type="Rhea" id="RHEA-COMP:12068"/>
        <dbReference type="Rhea" id="RHEA-COMP:12069"/>
        <dbReference type="ChEBI" id="CHEBI:65314"/>
        <dbReference type="ChEBI" id="CHEBI:65315"/>
    </reaction>
</comment>
<dbReference type="PANTHER" id="PTHR21600">
    <property type="entry name" value="MITOCHONDRIAL RNA PSEUDOURIDINE SYNTHASE"/>
    <property type="match status" value="1"/>
</dbReference>
<evidence type="ECO:0000256" key="4">
    <source>
        <dbReference type="ARBA" id="ARBA00033164"/>
    </source>
</evidence>
<dbReference type="Pfam" id="PF00849">
    <property type="entry name" value="PseudoU_synth_2"/>
    <property type="match status" value="1"/>
</dbReference>
<dbReference type="PROSITE" id="PS01129">
    <property type="entry name" value="PSI_RLU"/>
    <property type="match status" value="1"/>
</dbReference>
<evidence type="ECO:0000256" key="2">
    <source>
        <dbReference type="ARBA" id="ARBA00010876"/>
    </source>
</evidence>
<protein>
    <recommendedName>
        <fullName evidence="3">RNA pseudouridylate synthase</fullName>
    </recommendedName>
    <alternativeName>
        <fullName evidence="4">RNA-uridine isomerase</fullName>
    </alternativeName>
</protein>
<dbReference type="SUPFAM" id="SSF55120">
    <property type="entry name" value="Pseudouridine synthase"/>
    <property type="match status" value="1"/>
</dbReference>
<name>A0ABZ1BNE0_9FIRM</name>